<dbReference type="GO" id="GO:0008270">
    <property type="term" value="F:zinc ion binding"/>
    <property type="evidence" value="ECO:0007669"/>
    <property type="project" value="UniProtKB-KW"/>
</dbReference>
<keyword evidence="3" id="KW-0479">Metal-binding</keyword>
<dbReference type="FunFam" id="1.10.220.150:FF:000012">
    <property type="entry name" value="ADP-ribosylation factor GTPase-activating protein AGD10"/>
    <property type="match status" value="1"/>
</dbReference>
<feature type="domain" description="Arf-GAP" evidence="9">
    <location>
        <begin position="10"/>
        <end position="128"/>
    </location>
</feature>
<evidence type="ECO:0000313" key="11">
    <source>
        <dbReference type="Proteomes" id="UP000004994"/>
    </source>
</evidence>
<evidence type="ECO:0000256" key="6">
    <source>
        <dbReference type="ARBA" id="ARBA00022990"/>
    </source>
</evidence>
<dbReference type="PRINTS" id="PR00405">
    <property type="entry name" value="REVINTRACTNG"/>
</dbReference>
<evidence type="ECO:0000313" key="10">
    <source>
        <dbReference type="EnsemblPlants" id="Solyc08g005070.3.1"/>
    </source>
</evidence>
<feature type="region of interest" description="Disordered" evidence="8">
    <location>
        <begin position="191"/>
        <end position="243"/>
    </location>
</feature>
<evidence type="ECO:0000256" key="8">
    <source>
        <dbReference type="SAM" id="MobiDB-lite"/>
    </source>
</evidence>
<protein>
    <recommendedName>
        <fullName evidence="9">Arf-GAP domain-containing protein</fullName>
    </recommendedName>
</protein>
<evidence type="ECO:0000256" key="1">
    <source>
        <dbReference type="ARBA" id="ARBA00022468"/>
    </source>
</evidence>
<evidence type="ECO:0000256" key="2">
    <source>
        <dbReference type="ARBA" id="ARBA00022553"/>
    </source>
</evidence>
<evidence type="ECO:0000256" key="5">
    <source>
        <dbReference type="ARBA" id="ARBA00022833"/>
    </source>
</evidence>
<keyword evidence="6" id="KW-0007">Acetylation</keyword>
<keyword evidence="1" id="KW-0343">GTPase activation</keyword>
<dbReference type="OrthoDB" id="983479at2759"/>
<dbReference type="AlphaFoldDB" id="A0A3Q7HGM9"/>
<proteinExistence type="predicted"/>
<dbReference type="PANTHER" id="PTHR45686">
    <property type="entry name" value="ADP-RIBOSYLATION FACTOR GTPASE ACTIVATING PROTEIN 3, ISOFORM H-RELATED"/>
    <property type="match status" value="1"/>
</dbReference>
<dbReference type="PROSITE" id="PS50115">
    <property type="entry name" value="ARFGAP"/>
    <property type="match status" value="1"/>
</dbReference>
<evidence type="ECO:0000256" key="3">
    <source>
        <dbReference type="ARBA" id="ARBA00022723"/>
    </source>
</evidence>
<dbReference type="PaxDb" id="4081-Solyc08g005070.2.1"/>
<dbReference type="Pfam" id="PF01412">
    <property type="entry name" value="ArfGap"/>
    <property type="match status" value="1"/>
</dbReference>
<organism evidence="10">
    <name type="scientific">Solanum lycopersicum</name>
    <name type="common">Tomato</name>
    <name type="synonym">Lycopersicon esculentum</name>
    <dbReference type="NCBI Taxonomy" id="4081"/>
    <lineage>
        <taxon>Eukaryota</taxon>
        <taxon>Viridiplantae</taxon>
        <taxon>Streptophyta</taxon>
        <taxon>Embryophyta</taxon>
        <taxon>Tracheophyta</taxon>
        <taxon>Spermatophyta</taxon>
        <taxon>Magnoliopsida</taxon>
        <taxon>eudicotyledons</taxon>
        <taxon>Gunneridae</taxon>
        <taxon>Pentapetalae</taxon>
        <taxon>asterids</taxon>
        <taxon>lamiids</taxon>
        <taxon>Solanales</taxon>
        <taxon>Solanaceae</taxon>
        <taxon>Solanoideae</taxon>
        <taxon>Solaneae</taxon>
        <taxon>Solanum</taxon>
        <taxon>Solanum subgen. Lycopersicon</taxon>
    </lineage>
</organism>
<dbReference type="PANTHER" id="PTHR45686:SF4">
    <property type="entry name" value="ADP-RIBOSYLATION FACTOR GTPASE ACTIVATING PROTEIN 3, ISOFORM H"/>
    <property type="match status" value="1"/>
</dbReference>
<evidence type="ECO:0000256" key="4">
    <source>
        <dbReference type="ARBA" id="ARBA00022771"/>
    </source>
</evidence>
<dbReference type="GeneID" id="101261344"/>
<keyword evidence="2" id="KW-0597">Phosphoprotein</keyword>
<dbReference type="Gene3D" id="1.10.220.150">
    <property type="entry name" value="Arf GTPase activating protein"/>
    <property type="match status" value="1"/>
</dbReference>
<feature type="compositionally biased region" description="Polar residues" evidence="8">
    <location>
        <begin position="223"/>
        <end position="243"/>
    </location>
</feature>
<feature type="region of interest" description="Disordered" evidence="8">
    <location>
        <begin position="158"/>
        <end position="178"/>
    </location>
</feature>
<keyword evidence="4 7" id="KW-0863">Zinc-finger</keyword>
<gene>
    <name evidence="10" type="primary">LOC101261344</name>
</gene>
<dbReference type="EnsemblPlants" id="Solyc08g005070.3.1">
    <property type="protein sequence ID" value="Solyc08g005070.3.1"/>
    <property type="gene ID" value="Solyc08g005070.3"/>
</dbReference>
<dbReference type="RefSeq" id="XP_004244392.1">
    <property type="nucleotide sequence ID" value="XM_004244344.5"/>
</dbReference>
<dbReference type="OMA" id="PANQVCF"/>
<dbReference type="STRING" id="4081.A0A3Q7HGM9"/>
<dbReference type="KEGG" id="sly:101261344"/>
<dbReference type="SUPFAM" id="SSF57863">
    <property type="entry name" value="ArfGap/RecO-like zinc finger"/>
    <property type="match status" value="1"/>
</dbReference>
<dbReference type="InterPro" id="IPR001164">
    <property type="entry name" value="ArfGAP_dom"/>
</dbReference>
<evidence type="ECO:0000259" key="9">
    <source>
        <dbReference type="PROSITE" id="PS50115"/>
    </source>
</evidence>
<feature type="compositionally biased region" description="Basic and acidic residues" evidence="8">
    <location>
        <begin position="207"/>
        <end position="219"/>
    </location>
</feature>
<dbReference type="InterPro" id="IPR037278">
    <property type="entry name" value="ARFGAP/RecO"/>
</dbReference>
<dbReference type="InterPro" id="IPR038508">
    <property type="entry name" value="ArfGAP_dom_sf"/>
</dbReference>
<dbReference type="GO" id="GO:0000139">
    <property type="term" value="C:Golgi membrane"/>
    <property type="evidence" value="ECO:0007669"/>
    <property type="project" value="GOC"/>
</dbReference>
<dbReference type="Proteomes" id="UP000004994">
    <property type="component" value="Chromosome 8"/>
</dbReference>
<dbReference type="Gramene" id="Solyc08g005070.3.1">
    <property type="protein sequence ID" value="Solyc08g005070.3.1"/>
    <property type="gene ID" value="Solyc08g005070.3"/>
</dbReference>
<dbReference type="FunCoup" id="A0A3Q7HGM9">
    <property type="interactions" value="3630"/>
</dbReference>
<name>A0A3Q7HGM9_SOLLC</name>
<evidence type="ECO:0000256" key="7">
    <source>
        <dbReference type="PROSITE-ProRule" id="PRU00288"/>
    </source>
</evidence>
<keyword evidence="11" id="KW-1185">Reference proteome</keyword>
<dbReference type="CDD" id="cd08831">
    <property type="entry name" value="ArfGap_ArfGap2_3_like"/>
    <property type="match status" value="1"/>
</dbReference>
<dbReference type="GO" id="GO:0005096">
    <property type="term" value="F:GTPase activator activity"/>
    <property type="evidence" value="ECO:0007669"/>
    <property type="project" value="UniProtKB-KW"/>
</dbReference>
<reference evidence="10" key="1">
    <citation type="journal article" date="2012" name="Nature">
        <title>The tomato genome sequence provides insights into fleshy fruit evolution.</title>
        <authorList>
            <consortium name="Tomato Genome Consortium"/>
        </authorList>
    </citation>
    <scope>NUCLEOTIDE SEQUENCE [LARGE SCALE GENOMIC DNA]</scope>
    <source>
        <strain evidence="10">cv. Heinz 1706</strain>
    </source>
</reference>
<keyword evidence="5" id="KW-0862">Zinc</keyword>
<dbReference type="GO" id="GO:0048205">
    <property type="term" value="P:COPI coating of Golgi vesicle"/>
    <property type="evidence" value="ECO:0000318"/>
    <property type="project" value="GO_Central"/>
</dbReference>
<reference evidence="10" key="2">
    <citation type="submission" date="2019-01" db="UniProtKB">
        <authorList>
            <consortium name="EnsemblPlants"/>
        </authorList>
    </citation>
    <scope>IDENTIFICATION</scope>
    <source>
        <strain evidence="10">cv. Heinz 1706</strain>
    </source>
</reference>
<dbReference type="SMR" id="A0A3Q7HGM9"/>
<sequence length="402" mass="43681">MAADSFTDKNAVFRKLKAKPENKMCFDCNAKNPTWASVTYGIFLCIDCSATHRSLGVHISFVRSTNLDSWSPDQLKMMYFGGNNRAQVFFKQHGWTDGGKIEAKYTSRAAELYKQLLSKEVAKSKAEDTGLPTSPVASQLVQTTNGFSNIKISEAPKETSLFKDETPEVSASPKASQSMFTTSIKKPIVAKKSGKPGGLGARKLTKKTSESLYDQKPEEPPVQVSSSNPASSAPTGGSSFTSRFEYTDNVQSSEMSSGRVLNHVSPPMSSNFFADYGMESGFTKKSSKSSKVQIEETDDARKKFTNAKAISSAQFFGDQSKAEMEASVSLKKFSGSSAISSADLFGDDDRSDLDLTAGDLINRISFQAQQDMSSLKNMAGETGKRLGSFASTLISDFQDRIL</sequence>
<accession>A0A3Q7HGM9</accession>
<dbReference type="SMART" id="SM00105">
    <property type="entry name" value="ArfGap"/>
    <property type="match status" value="1"/>
</dbReference>
<dbReference type="InParanoid" id="A0A3Q7HGM9"/>